<dbReference type="GO" id="GO:0051536">
    <property type="term" value="F:iron-sulfur cluster binding"/>
    <property type="evidence" value="ECO:0007669"/>
    <property type="project" value="UniProtKB-KW"/>
</dbReference>
<dbReference type="GO" id="GO:0016491">
    <property type="term" value="F:oxidoreductase activity"/>
    <property type="evidence" value="ECO:0007669"/>
    <property type="project" value="UniProtKB-KW"/>
</dbReference>
<evidence type="ECO:0000259" key="5">
    <source>
        <dbReference type="Pfam" id="PF02662"/>
    </source>
</evidence>
<comment type="caution">
    <text evidence="6">The sequence shown here is derived from an EMBL/GenBank/DDBJ whole genome shotgun (WGS) entry which is preliminary data.</text>
</comment>
<evidence type="ECO:0000256" key="2">
    <source>
        <dbReference type="ARBA" id="ARBA00023002"/>
    </source>
</evidence>
<protein>
    <recommendedName>
        <fullName evidence="5">F420-non-reducing hydrogenase iron-sulfur subunit D domain-containing protein</fullName>
    </recommendedName>
</protein>
<reference evidence="6 7" key="1">
    <citation type="journal article" date="2016" name="Nat. Commun.">
        <title>Thousands of microbial genomes shed light on interconnected biogeochemical processes in an aquifer system.</title>
        <authorList>
            <person name="Anantharaman K."/>
            <person name="Brown C.T."/>
            <person name="Hug L.A."/>
            <person name="Sharon I."/>
            <person name="Castelle C.J."/>
            <person name="Probst A.J."/>
            <person name="Thomas B.C."/>
            <person name="Singh A."/>
            <person name="Wilkins M.J."/>
            <person name="Karaoz U."/>
            <person name="Brodie E.L."/>
            <person name="Williams K.H."/>
            <person name="Hubbard S.S."/>
            <person name="Banfield J.F."/>
        </authorList>
    </citation>
    <scope>NUCLEOTIDE SEQUENCE [LARGE SCALE GENOMIC DNA]</scope>
</reference>
<name>A0A1F2WRN4_9ACTN</name>
<dbReference type="AlphaFoldDB" id="A0A1F2WRN4"/>
<proteinExistence type="predicted"/>
<dbReference type="Pfam" id="PF02662">
    <property type="entry name" value="FlpD"/>
    <property type="match status" value="1"/>
</dbReference>
<dbReference type="Proteomes" id="UP000177876">
    <property type="component" value="Unassembled WGS sequence"/>
</dbReference>
<evidence type="ECO:0000256" key="1">
    <source>
        <dbReference type="ARBA" id="ARBA00022723"/>
    </source>
</evidence>
<feature type="domain" description="F420-non-reducing hydrogenase iron-sulfur subunit D" evidence="5">
    <location>
        <begin position="9"/>
        <end position="131"/>
    </location>
</feature>
<keyword evidence="2" id="KW-0560">Oxidoreductase</keyword>
<evidence type="ECO:0000256" key="4">
    <source>
        <dbReference type="ARBA" id="ARBA00023014"/>
    </source>
</evidence>
<keyword evidence="1" id="KW-0479">Metal-binding</keyword>
<dbReference type="EMBL" id="MELK01000015">
    <property type="protein sequence ID" value="OFW59509.1"/>
    <property type="molecule type" value="Genomic_DNA"/>
</dbReference>
<accession>A0A1F2WRN4</accession>
<evidence type="ECO:0000256" key="3">
    <source>
        <dbReference type="ARBA" id="ARBA00023004"/>
    </source>
</evidence>
<dbReference type="GO" id="GO:0046872">
    <property type="term" value="F:metal ion binding"/>
    <property type="evidence" value="ECO:0007669"/>
    <property type="project" value="UniProtKB-KW"/>
</dbReference>
<organism evidence="6 7">
    <name type="scientific">Candidatus Solincola sediminis</name>
    <dbReference type="NCBI Taxonomy" id="1797199"/>
    <lineage>
        <taxon>Bacteria</taxon>
        <taxon>Bacillati</taxon>
        <taxon>Actinomycetota</taxon>
        <taxon>Candidatus Geothermincolia</taxon>
        <taxon>Candidatus Geothermincolales</taxon>
        <taxon>Candidatus Geothermincolaceae</taxon>
        <taxon>Candidatus Solincola</taxon>
    </lineage>
</organism>
<sequence>MSVSEEVRILAFLCNWCSYAGADLAGVSRLQYPANVLDVRVMCTGTISTYFVVKAFQEGMDGVLIAGCHIGDCHYLKGNYMTAKRFQVLRDALKFLGLEEGRLRLEWVSAAEGEKYAEVIRSFSDEVQALGPSPLRKKDKTA</sequence>
<dbReference type="STRING" id="1797197.A2Y75_11410"/>
<evidence type="ECO:0000313" key="7">
    <source>
        <dbReference type="Proteomes" id="UP000177876"/>
    </source>
</evidence>
<dbReference type="InterPro" id="IPR003813">
    <property type="entry name" value="MvhD/FlpD"/>
</dbReference>
<keyword evidence="3" id="KW-0408">Iron</keyword>
<keyword evidence="4" id="KW-0411">Iron-sulfur</keyword>
<gene>
    <name evidence="6" type="ORF">A2Y75_11410</name>
</gene>
<evidence type="ECO:0000313" key="6">
    <source>
        <dbReference type="EMBL" id="OFW59509.1"/>
    </source>
</evidence>